<keyword evidence="10" id="KW-1185">Reference proteome</keyword>
<keyword evidence="5 7" id="KW-0472">Membrane</keyword>
<feature type="domain" description="Phosphatidic acid phosphatase type 2/haloperoxidase" evidence="8">
    <location>
        <begin position="178"/>
        <end position="284"/>
    </location>
</feature>
<dbReference type="STRING" id="1035309.A0A2C5X5B3"/>
<accession>A0A2C5X5B3</accession>
<dbReference type="EMBL" id="APWK03000050">
    <property type="protein sequence ID" value="PHH53064.1"/>
    <property type="molecule type" value="Genomic_DNA"/>
</dbReference>
<sequence>MSYIPPYSQSPPQSPLQRPLNHHNHHNHDTHYSSPSAHDQIDDDRLPPLAYPPALAGPNYTSRSRSRIFTMIGVPAILVGSYILDWAVVLSLGVACVIMNGLTPNKRPFALDNPEISFPYTENETVPPVVLFLCNSLIPSFVIFIVCLVFVPGRTVPKGTPKNLIWRRKLWEMHIGFLGMALSLFLGWFVTNGLKNLEGRPRPDLLARCQPDLKNVAKYYVGGYRLPNTSNSTYLPGHLVSADICTNKDHEVLDDGFRSFPSGHASSAAAGLIYLSLFLASKFSVTIPYLSPSDLKDPLVSYHAFPSRTVSAAPRASDPSGSKAEGTRHDPNDDGIELIAPYPTGGANKRDVAHDRMVTAARQQAAAPPLYLLLLTLLPTFTAIFVAASRWFDFRHHSTDIVTGFLIGVVSAFFAFRYYHMPISYGGGWAWAPRSKDKAMWAGIGSYSYATEREPLAYRQPGDAESGMR</sequence>
<feature type="transmembrane region" description="Helical" evidence="7">
    <location>
        <begin position="129"/>
        <end position="151"/>
    </location>
</feature>
<dbReference type="InterPro" id="IPR036938">
    <property type="entry name" value="PAP2/HPO_sf"/>
</dbReference>
<feature type="transmembrane region" description="Helical" evidence="7">
    <location>
        <begin position="171"/>
        <end position="190"/>
    </location>
</feature>
<proteinExistence type="inferred from homology"/>
<name>A0A2C5X5B3_9PEZI</name>
<keyword evidence="3 7" id="KW-0812">Transmembrane</keyword>
<dbReference type="PANTHER" id="PTHR10165">
    <property type="entry name" value="LIPID PHOSPHATE PHOSPHATASE"/>
    <property type="match status" value="1"/>
</dbReference>
<comment type="similarity">
    <text evidence="2">Belongs to the PA-phosphatase related phosphoesterase family.</text>
</comment>
<evidence type="ECO:0000256" key="4">
    <source>
        <dbReference type="ARBA" id="ARBA00022989"/>
    </source>
</evidence>
<evidence type="ECO:0000313" key="9">
    <source>
        <dbReference type="EMBL" id="PHH53064.1"/>
    </source>
</evidence>
<evidence type="ECO:0000256" key="5">
    <source>
        <dbReference type="ARBA" id="ARBA00023136"/>
    </source>
</evidence>
<evidence type="ECO:0000256" key="1">
    <source>
        <dbReference type="ARBA" id="ARBA00004141"/>
    </source>
</evidence>
<comment type="subcellular location">
    <subcellularLocation>
        <location evidence="1">Membrane</location>
        <topology evidence="1">Multi-pass membrane protein</topology>
    </subcellularLocation>
</comment>
<dbReference type="GO" id="GO:0006644">
    <property type="term" value="P:phospholipid metabolic process"/>
    <property type="evidence" value="ECO:0007669"/>
    <property type="project" value="InterPro"/>
</dbReference>
<dbReference type="Pfam" id="PF01569">
    <property type="entry name" value="PAP2"/>
    <property type="match status" value="2"/>
</dbReference>
<evidence type="ECO:0000313" key="10">
    <source>
        <dbReference type="Proteomes" id="UP000222788"/>
    </source>
</evidence>
<gene>
    <name evidence="9" type="ORF">CFIMG_004822RA</name>
</gene>
<dbReference type="SUPFAM" id="SSF48317">
    <property type="entry name" value="Acid phosphatase/Vanadium-dependent haloperoxidase"/>
    <property type="match status" value="2"/>
</dbReference>
<reference evidence="9 10" key="1">
    <citation type="journal article" date="2013" name="Fungal Biol.">
        <title>Analysis of microsatellite markers in the genome of the plant pathogen Ceratocystis fimbriata.</title>
        <authorList>
            <person name="Simpson M.C."/>
            <person name="Wilken P.M."/>
            <person name="Coetzee M.P."/>
            <person name="Wingfield M.J."/>
            <person name="Wingfield B.D."/>
        </authorList>
    </citation>
    <scope>NUCLEOTIDE SEQUENCE [LARGE SCALE GENOMIC DNA]</scope>
    <source>
        <strain evidence="9 10">CBS 114723</strain>
    </source>
</reference>
<dbReference type="InterPro" id="IPR043216">
    <property type="entry name" value="PAP-like"/>
</dbReference>
<dbReference type="GO" id="GO:0016020">
    <property type="term" value="C:membrane"/>
    <property type="evidence" value="ECO:0007669"/>
    <property type="project" value="UniProtKB-SubCell"/>
</dbReference>
<evidence type="ECO:0000256" key="6">
    <source>
        <dbReference type="SAM" id="MobiDB-lite"/>
    </source>
</evidence>
<dbReference type="GO" id="GO:0008195">
    <property type="term" value="F:phosphatidate phosphatase activity"/>
    <property type="evidence" value="ECO:0007669"/>
    <property type="project" value="TreeGrafter"/>
</dbReference>
<dbReference type="AlphaFoldDB" id="A0A2C5X5B3"/>
<organism evidence="9 10">
    <name type="scientific">Ceratocystis fimbriata CBS 114723</name>
    <dbReference type="NCBI Taxonomy" id="1035309"/>
    <lineage>
        <taxon>Eukaryota</taxon>
        <taxon>Fungi</taxon>
        <taxon>Dikarya</taxon>
        <taxon>Ascomycota</taxon>
        <taxon>Pezizomycotina</taxon>
        <taxon>Sordariomycetes</taxon>
        <taxon>Hypocreomycetidae</taxon>
        <taxon>Microascales</taxon>
        <taxon>Ceratocystidaceae</taxon>
        <taxon>Ceratocystis</taxon>
    </lineage>
</organism>
<feature type="transmembrane region" description="Helical" evidence="7">
    <location>
        <begin position="401"/>
        <end position="419"/>
    </location>
</feature>
<dbReference type="OrthoDB" id="8907274at2759"/>
<evidence type="ECO:0000256" key="3">
    <source>
        <dbReference type="ARBA" id="ARBA00022692"/>
    </source>
</evidence>
<dbReference type="CDD" id="cd03390">
    <property type="entry name" value="PAP2_containing_1_like"/>
    <property type="match status" value="1"/>
</dbReference>
<evidence type="ECO:0000256" key="7">
    <source>
        <dbReference type="SAM" id="Phobius"/>
    </source>
</evidence>
<feature type="region of interest" description="Disordered" evidence="6">
    <location>
        <begin position="311"/>
        <end position="335"/>
    </location>
</feature>
<dbReference type="Proteomes" id="UP000222788">
    <property type="component" value="Unassembled WGS sequence"/>
</dbReference>
<feature type="transmembrane region" description="Helical" evidence="7">
    <location>
        <begin position="370"/>
        <end position="389"/>
    </location>
</feature>
<dbReference type="InterPro" id="IPR000326">
    <property type="entry name" value="PAP2/HPO"/>
</dbReference>
<keyword evidence="4 7" id="KW-1133">Transmembrane helix</keyword>
<evidence type="ECO:0000259" key="8">
    <source>
        <dbReference type="Pfam" id="PF01569"/>
    </source>
</evidence>
<feature type="transmembrane region" description="Helical" evidence="7">
    <location>
        <begin position="72"/>
        <end position="102"/>
    </location>
</feature>
<feature type="region of interest" description="Disordered" evidence="6">
    <location>
        <begin position="1"/>
        <end position="40"/>
    </location>
</feature>
<comment type="caution">
    <text evidence="9">The sequence shown here is derived from an EMBL/GenBank/DDBJ whole genome shotgun (WGS) entry which is preliminary data.</text>
</comment>
<protein>
    <recommendedName>
        <fullName evidence="8">Phosphatidic acid phosphatase type 2/haloperoxidase domain-containing protein</fullName>
    </recommendedName>
</protein>
<dbReference type="PANTHER" id="PTHR10165:SF154">
    <property type="entry name" value="PAP2 DOMAIN PROTEIN (AFU_ORTHOLOGUE AFUA_1G09730)"/>
    <property type="match status" value="1"/>
</dbReference>
<reference evidence="9 10" key="2">
    <citation type="journal article" date="2013" name="IMA Fungus">
        <title>IMA Genome-F 1: Ceratocystis fimbriata: Draft nuclear genome sequence for the plant pathogen, Ceratocystis fimbriata.</title>
        <authorList>
            <person name="Wilken P.M."/>
            <person name="Steenkamp E.T."/>
            <person name="Wingfield M.J."/>
            <person name="de Beer Z.W."/>
            <person name="Wingfield B.D."/>
        </authorList>
    </citation>
    <scope>NUCLEOTIDE SEQUENCE [LARGE SCALE GENOMIC DNA]</scope>
    <source>
        <strain evidence="9 10">CBS 114723</strain>
    </source>
</reference>
<evidence type="ECO:0000256" key="2">
    <source>
        <dbReference type="ARBA" id="ARBA00008816"/>
    </source>
</evidence>
<feature type="domain" description="Phosphatidic acid phosphatase type 2/haloperoxidase" evidence="8">
    <location>
        <begin position="366"/>
        <end position="421"/>
    </location>
</feature>
<dbReference type="Gene3D" id="1.20.144.10">
    <property type="entry name" value="Phosphatidic acid phosphatase type 2/haloperoxidase"/>
    <property type="match status" value="2"/>
</dbReference>
<dbReference type="GO" id="GO:0046839">
    <property type="term" value="P:phospholipid dephosphorylation"/>
    <property type="evidence" value="ECO:0007669"/>
    <property type="project" value="TreeGrafter"/>
</dbReference>